<dbReference type="EMBL" id="KK198761">
    <property type="protein sequence ID" value="KCW55028.1"/>
    <property type="molecule type" value="Genomic_DNA"/>
</dbReference>
<dbReference type="PANTHER" id="PTHR10992">
    <property type="entry name" value="METHYLESTERASE FAMILY MEMBER"/>
    <property type="match status" value="1"/>
</dbReference>
<evidence type="ECO:0000313" key="1">
    <source>
        <dbReference type="EMBL" id="KCW55028.1"/>
    </source>
</evidence>
<dbReference type="InterPro" id="IPR029058">
    <property type="entry name" value="AB_hydrolase_fold"/>
</dbReference>
<dbReference type="Gramene" id="KCW55028">
    <property type="protein sequence ID" value="KCW55028"/>
    <property type="gene ID" value="EUGRSUZ_I01004"/>
</dbReference>
<sequence>MLRKPTRIFMEDLANESFITVERFGSVERVFMVCEDDKAVDVDFQRRMIDRSPSTAVKLIEEADHMAMLSKPH</sequence>
<protein>
    <recommendedName>
        <fullName evidence="2">Serine aminopeptidase S33 domain-containing protein</fullName>
    </recommendedName>
</protein>
<proteinExistence type="predicted"/>
<dbReference type="Gene3D" id="3.40.50.1820">
    <property type="entry name" value="alpha/beta hydrolase"/>
    <property type="match status" value="1"/>
</dbReference>
<dbReference type="STRING" id="71139.A0A059AMG3"/>
<gene>
    <name evidence="1" type="ORF">EUGRSUZ_I01004</name>
</gene>
<name>A0A059AMG3_EUCGR</name>
<organism evidence="1">
    <name type="scientific">Eucalyptus grandis</name>
    <name type="common">Flooded gum</name>
    <dbReference type="NCBI Taxonomy" id="71139"/>
    <lineage>
        <taxon>Eukaryota</taxon>
        <taxon>Viridiplantae</taxon>
        <taxon>Streptophyta</taxon>
        <taxon>Embryophyta</taxon>
        <taxon>Tracheophyta</taxon>
        <taxon>Spermatophyta</taxon>
        <taxon>Magnoliopsida</taxon>
        <taxon>eudicotyledons</taxon>
        <taxon>Gunneridae</taxon>
        <taxon>Pentapetalae</taxon>
        <taxon>rosids</taxon>
        <taxon>malvids</taxon>
        <taxon>Myrtales</taxon>
        <taxon>Myrtaceae</taxon>
        <taxon>Myrtoideae</taxon>
        <taxon>Eucalypteae</taxon>
        <taxon>Eucalyptus</taxon>
    </lineage>
</organism>
<dbReference type="InterPro" id="IPR045889">
    <property type="entry name" value="MES/HNL"/>
</dbReference>
<dbReference type="InParanoid" id="A0A059AMG3"/>
<dbReference type="SUPFAM" id="SSF53474">
    <property type="entry name" value="alpha/beta-Hydrolases"/>
    <property type="match status" value="1"/>
</dbReference>
<reference evidence="1" key="1">
    <citation type="submission" date="2013-07" db="EMBL/GenBank/DDBJ databases">
        <title>The genome of Eucalyptus grandis.</title>
        <authorList>
            <person name="Schmutz J."/>
            <person name="Hayes R."/>
            <person name="Myburg A."/>
            <person name="Tuskan G."/>
            <person name="Grattapaglia D."/>
            <person name="Rokhsar D.S."/>
        </authorList>
    </citation>
    <scope>NUCLEOTIDE SEQUENCE</scope>
    <source>
        <tissue evidence="1">Leaf extractions</tissue>
    </source>
</reference>
<evidence type="ECO:0008006" key="2">
    <source>
        <dbReference type="Google" id="ProtNLM"/>
    </source>
</evidence>
<dbReference type="AlphaFoldDB" id="A0A059AMG3"/>
<accession>A0A059AMG3</accession>
<dbReference type="PANTHER" id="PTHR10992:SF1066">
    <property type="entry name" value="METHYL JASMONATE ESTERASE 1"/>
    <property type="match status" value="1"/>
</dbReference>